<dbReference type="GeneID" id="19012471"/>
<evidence type="ECO:0000313" key="4">
    <source>
        <dbReference type="Proteomes" id="UP000198341"/>
    </source>
</evidence>
<dbReference type="RefSeq" id="XP_007509870.1">
    <property type="nucleotide sequence ID" value="XM_007509808.1"/>
</dbReference>
<dbReference type="PANTHER" id="PTHR46573">
    <property type="entry name" value="WD REPEAT, SAM AND U-BOX DOMAIN-CONTAINING PROTEIN 1"/>
    <property type="match status" value="1"/>
</dbReference>
<dbReference type="Proteomes" id="UP000198341">
    <property type="component" value="Chromosome 12"/>
</dbReference>
<evidence type="ECO:0000313" key="3">
    <source>
        <dbReference type="EMBL" id="CCO18985.1"/>
    </source>
</evidence>
<gene>
    <name evidence="3" type="ordered locus">Bathy12g02330</name>
</gene>
<proteinExistence type="predicted"/>
<sequence>MHARDPDDAREQQQQQEQQNSDSEEDESECLRCPISRCVFLDPVMVAGSGNTYERKSIETFFEKLKHAGMPLRDPMTNEPLNNHTLITNWERRRAVQKYLEKLPSEKVPTGWESREVPKAREFLLDEKRRKMGKVGVFLEQLEEVGRWTVTHAYGVAIACIVALLWTPVFPLDLYSGTHPIFGGGRRLIDGDEYGLFPWVFGSARERVKERKRMELINEAFDSKLTQEHGGMAPVTSLKPYGSRVVAYKNNKSSLLYLEISPAKFFSARGVSQFTFSSLWIFCVSTFTRGALRANHAQQGGAQHFLLPVFSVPFWGVGFVVARDAVLSVTETKIITISPETFTIKSKIGGFDYEVRYGKTQELTSVKREVASIVNGVKHYAIVLRRGVEKIFVENGGLEYEDNDFVSKLIADALRANSPKRWLFS</sequence>
<dbReference type="SMART" id="SM00504">
    <property type="entry name" value="Ubox"/>
    <property type="match status" value="1"/>
</dbReference>
<dbReference type="InterPro" id="IPR052085">
    <property type="entry name" value="WD-SAM-U-box"/>
</dbReference>
<dbReference type="GO" id="GO:0004842">
    <property type="term" value="F:ubiquitin-protein transferase activity"/>
    <property type="evidence" value="ECO:0007669"/>
    <property type="project" value="InterPro"/>
</dbReference>
<dbReference type="PROSITE" id="PS51698">
    <property type="entry name" value="U_BOX"/>
    <property type="match status" value="1"/>
</dbReference>
<dbReference type="Gene3D" id="3.30.40.10">
    <property type="entry name" value="Zinc/RING finger domain, C3HC4 (zinc finger)"/>
    <property type="match status" value="1"/>
</dbReference>
<dbReference type="GO" id="GO:0016567">
    <property type="term" value="P:protein ubiquitination"/>
    <property type="evidence" value="ECO:0007669"/>
    <property type="project" value="UniProtKB-UniPathway"/>
</dbReference>
<dbReference type="KEGG" id="bpg:Bathy12g02330"/>
<reference evidence="3 4" key="1">
    <citation type="submission" date="2011-10" db="EMBL/GenBank/DDBJ databases">
        <authorList>
            <person name="Genoscope - CEA"/>
        </authorList>
    </citation>
    <scope>NUCLEOTIDE SEQUENCE [LARGE SCALE GENOMIC DNA]</scope>
    <source>
        <strain evidence="3 4">RCC 1105</strain>
    </source>
</reference>
<evidence type="ECO:0000259" key="2">
    <source>
        <dbReference type="PROSITE" id="PS51698"/>
    </source>
</evidence>
<dbReference type="STRING" id="41875.K8F2G8"/>
<feature type="compositionally biased region" description="Low complexity" evidence="1">
    <location>
        <begin position="12"/>
        <end position="21"/>
    </location>
</feature>
<dbReference type="InterPro" id="IPR003613">
    <property type="entry name" value="Ubox_domain"/>
</dbReference>
<keyword evidence="4" id="KW-1185">Reference proteome</keyword>
<dbReference type="UniPathway" id="UPA00143"/>
<name>K8F2G8_9CHLO</name>
<dbReference type="InterPro" id="IPR013083">
    <property type="entry name" value="Znf_RING/FYVE/PHD"/>
</dbReference>
<protein>
    <recommendedName>
        <fullName evidence="2">U-box domain-containing protein</fullName>
    </recommendedName>
</protein>
<organism evidence="3 4">
    <name type="scientific">Bathycoccus prasinos</name>
    <dbReference type="NCBI Taxonomy" id="41875"/>
    <lineage>
        <taxon>Eukaryota</taxon>
        <taxon>Viridiplantae</taxon>
        <taxon>Chlorophyta</taxon>
        <taxon>Mamiellophyceae</taxon>
        <taxon>Mamiellales</taxon>
        <taxon>Bathycoccaceae</taxon>
        <taxon>Bathycoccus</taxon>
    </lineage>
</organism>
<dbReference type="AlphaFoldDB" id="K8F2G8"/>
<accession>K8F2G8</accession>
<evidence type="ECO:0000256" key="1">
    <source>
        <dbReference type="SAM" id="MobiDB-lite"/>
    </source>
</evidence>
<dbReference type="OrthoDB" id="75710at2759"/>
<dbReference type="Pfam" id="PF04564">
    <property type="entry name" value="U-box"/>
    <property type="match status" value="1"/>
</dbReference>
<feature type="region of interest" description="Disordered" evidence="1">
    <location>
        <begin position="1"/>
        <end position="28"/>
    </location>
</feature>
<feature type="compositionally biased region" description="Basic and acidic residues" evidence="1">
    <location>
        <begin position="1"/>
        <end position="11"/>
    </location>
</feature>
<feature type="domain" description="U-box" evidence="2">
    <location>
        <begin position="26"/>
        <end position="106"/>
    </location>
</feature>
<dbReference type="SUPFAM" id="SSF57850">
    <property type="entry name" value="RING/U-box"/>
    <property type="match status" value="1"/>
</dbReference>
<dbReference type="EMBL" id="FO082267">
    <property type="protein sequence ID" value="CCO18985.1"/>
    <property type="molecule type" value="Genomic_DNA"/>
</dbReference>
<dbReference type="PANTHER" id="PTHR46573:SF1">
    <property type="entry name" value="WD REPEAT, SAM AND U-BOX DOMAIN-CONTAINING PROTEIN 1"/>
    <property type="match status" value="1"/>
</dbReference>